<proteinExistence type="predicted"/>
<name>A0A6A6TJJ5_9PLEO</name>
<reference evidence="1" key="1">
    <citation type="journal article" date="2020" name="Stud. Mycol.">
        <title>101 Dothideomycetes genomes: a test case for predicting lifestyles and emergence of pathogens.</title>
        <authorList>
            <person name="Haridas S."/>
            <person name="Albert R."/>
            <person name="Binder M."/>
            <person name="Bloem J."/>
            <person name="Labutti K."/>
            <person name="Salamov A."/>
            <person name="Andreopoulos B."/>
            <person name="Baker S."/>
            <person name="Barry K."/>
            <person name="Bills G."/>
            <person name="Bluhm B."/>
            <person name="Cannon C."/>
            <person name="Castanera R."/>
            <person name="Culley D."/>
            <person name="Daum C."/>
            <person name="Ezra D."/>
            <person name="Gonzalez J."/>
            <person name="Henrissat B."/>
            <person name="Kuo A."/>
            <person name="Liang C."/>
            <person name="Lipzen A."/>
            <person name="Lutzoni F."/>
            <person name="Magnuson J."/>
            <person name="Mondo S."/>
            <person name="Nolan M."/>
            <person name="Ohm R."/>
            <person name="Pangilinan J."/>
            <person name="Park H.-J."/>
            <person name="Ramirez L."/>
            <person name="Alfaro M."/>
            <person name="Sun H."/>
            <person name="Tritt A."/>
            <person name="Yoshinaga Y."/>
            <person name="Zwiers L.-H."/>
            <person name="Turgeon B."/>
            <person name="Goodwin S."/>
            <person name="Spatafora J."/>
            <person name="Crous P."/>
            <person name="Grigoriev I."/>
        </authorList>
    </citation>
    <scope>NUCLEOTIDE SEQUENCE</scope>
    <source>
        <strain evidence="1">CBS 122681</strain>
    </source>
</reference>
<sequence length="160" mass="17262">MDLRFISCLLGTTSSYAGRTRGARCYRRRFHVVVQVPWAGGVAARGSRAGLLEGCRMPSTVRLQYLHTRMTHCKSQQEGSSARAEWPAALSKLAMCVACHSALHGGPTDAARWRGQSAREAGGVIPGGALPLHLARLTLPAMAPEFMTIDAGSNEDDAWR</sequence>
<gene>
    <name evidence="1" type="ORF">K491DRAFT_675841</name>
</gene>
<organism evidence="1 2">
    <name type="scientific">Lophiostoma macrostomum CBS 122681</name>
    <dbReference type="NCBI Taxonomy" id="1314788"/>
    <lineage>
        <taxon>Eukaryota</taxon>
        <taxon>Fungi</taxon>
        <taxon>Dikarya</taxon>
        <taxon>Ascomycota</taxon>
        <taxon>Pezizomycotina</taxon>
        <taxon>Dothideomycetes</taxon>
        <taxon>Pleosporomycetidae</taxon>
        <taxon>Pleosporales</taxon>
        <taxon>Lophiostomataceae</taxon>
        <taxon>Lophiostoma</taxon>
    </lineage>
</organism>
<evidence type="ECO:0000313" key="1">
    <source>
        <dbReference type="EMBL" id="KAF2659143.1"/>
    </source>
</evidence>
<dbReference type="Proteomes" id="UP000799324">
    <property type="component" value="Unassembled WGS sequence"/>
</dbReference>
<keyword evidence="2" id="KW-1185">Reference proteome</keyword>
<evidence type="ECO:0000313" key="2">
    <source>
        <dbReference type="Proteomes" id="UP000799324"/>
    </source>
</evidence>
<dbReference type="EMBL" id="MU004309">
    <property type="protein sequence ID" value="KAF2659143.1"/>
    <property type="molecule type" value="Genomic_DNA"/>
</dbReference>
<protein>
    <submittedName>
        <fullName evidence="1">Uncharacterized protein</fullName>
    </submittedName>
</protein>
<dbReference type="AlphaFoldDB" id="A0A6A6TJJ5"/>
<accession>A0A6A6TJJ5</accession>